<keyword evidence="1" id="KW-0812">Transmembrane</keyword>
<reference evidence="3" key="1">
    <citation type="journal article" date="2019" name="Int. J. Syst. Evol. Microbiol.">
        <title>The Global Catalogue of Microorganisms (GCM) 10K type strain sequencing project: providing services to taxonomists for standard genome sequencing and annotation.</title>
        <authorList>
            <consortium name="The Broad Institute Genomics Platform"/>
            <consortium name="The Broad Institute Genome Sequencing Center for Infectious Disease"/>
            <person name="Wu L."/>
            <person name="Ma J."/>
        </authorList>
    </citation>
    <scope>NUCLEOTIDE SEQUENCE [LARGE SCALE GENOMIC DNA]</scope>
    <source>
        <strain evidence="3">KCTC 52677</strain>
    </source>
</reference>
<feature type="transmembrane region" description="Helical" evidence="1">
    <location>
        <begin position="74"/>
        <end position="93"/>
    </location>
</feature>
<protein>
    <submittedName>
        <fullName evidence="2">Uncharacterized protein</fullName>
    </submittedName>
</protein>
<evidence type="ECO:0000256" key="1">
    <source>
        <dbReference type="SAM" id="Phobius"/>
    </source>
</evidence>
<gene>
    <name evidence="2" type="ORF">ACFOHH_12175</name>
</gene>
<dbReference type="EMBL" id="JBHRSP010000018">
    <property type="protein sequence ID" value="MFC3073861.1"/>
    <property type="molecule type" value="Genomic_DNA"/>
</dbReference>
<keyword evidence="1" id="KW-0472">Membrane</keyword>
<dbReference type="RefSeq" id="WP_257317643.1">
    <property type="nucleotide sequence ID" value="NZ_JANFDG010000031.1"/>
</dbReference>
<evidence type="ECO:0000313" key="2">
    <source>
        <dbReference type="EMBL" id="MFC3073861.1"/>
    </source>
</evidence>
<accession>A0ABV7DFW4</accession>
<comment type="caution">
    <text evidence="2">The sequence shown here is derived from an EMBL/GenBank/DDBJ whole genome shotgun (WGS) entry which is preliminary data.</text>
</comment>
<sequence>MTALPLAGATLLLLAGMSLFAARHVAPGARRLIMQWKWDGTPGWSLPRGAALAFMPALGAIVMAAVAFAEPDALPVVCAVLAAAHALHLLLLARRR</sequence>
<feature type="transmembrane region" description="Helical" evidence="1">
    <location>
        <begin position="6"/>
        <end position="26"/>
    </location>
</feature>
<feature type="transmembrane region" description="Helical" evidence="1">
    <location>
        <begin position="46"/>
        <end position="68"/>
    </location>
</feature>
<name>A0ABV7DFW4_9HYPH</name>
<evidence type="ECO:0000313" key="3">
    <source>
        <dbReference type="Proteomes" id="UP001595377"/>
    </source>
</evidence>
<keyword evidence="3" id="KW-1185">Reference proteome</keyword>
<proteinExistence type="predicted"/>
<organism evidence="2 3">
    <name type="scientific">Shinella pollutisoli</name>
    <dbReference type="NCBI Taxonomy" id="2250594"/>
    <lineage>
        <taxon>Bacteria</taxon>
        <taxon>Pseudomonadati</taxon>
        <taxon>Pseudomonadota</taxon>
        <taxon>Alphaproteobacteria</taxon>
        <taxon>Hyphomicrobiales</taxon>
        <taxon>Rhizobiaceae</taxon>
        <taxon>Shinella</taxon>
    </lineage>
</organism>
<keyword evidence="1" id="KW-1133">Transmembrane helix</keyword>
<dbReference type="Proteomes" id="UP001595377">
    <property type="component" value="Unassembled WGS sequence"/>
</dbReference>